<dbReference type="InterPro" id="IPR000008">
    <property type="entry name" value="C2_dom"/>
</dbReference>
<feature type="domain" description="PH" evidence="21">
    <location>
        <begin position="1"/>
        <end position="107"/>
    </location>
</feature>
<keyword evidence="9 19" id="KW-0378">Hydrolase</keyword>
<dbReference type="PROSITE" id="PS00018">
    <property type="entry name" value="EF_HAND_1"/>
    <property type="match status" value="2"/>
</dbReference>
<dbReference type="Gene3D" id="3.20.20.190">
    <property type="entry name" value="Phosphatidylinositol (PI) phosphodiesterase"/>
    <property type="match status" value="2"/>
</dbReference>
<dbReference type="PANTHER" id="PTHR10336:SF31">
    <property type="entry name" value="1-PHOSPHATIDYLINOSITOL 4,5-BISPHOSPHATE PHOSPHODIESTERASE DELTA-4"/>
    <property type="match status" value="1"/>
</dbReference>
<keyword evidence="8" id="KW-0677">Repeat</keyword>
<evidence type="ECO:0000256" key="12">
    <source>
        <dbReference type="ARBA" id="ARBA00022963"/>
    </source>
</evidence>
<evidence type="ECO:0000256" key="14">
    <source>
        <dbReference type="ARBA" id="ARBA00023136"/>
    </source>
</evidence>
<evidence type="ECO:0000256" key="3">
    <source>
        <dbReference type="ARBA" id="ARBA00004170"/>
    </source>
</evidence>
<dbReference type="PANTHER" id="PTHR10336">
    <property type="entry name" value="PHOSPHOINOSITIDE-SPECIFIC PHOSPHOLIPASE C FAMILY PROTEIN"/>
    <property type="match status" value="1"/>
</dbReference>
<dbReference type="AlphaFoldDB" id="A0A851BGH4"/>
<dbReference type="Pfam" id="PF00388">
    <property type="entry name" value="PI-PLC-X"/>
    <property type="match status" value="1"/>
</dbReference>
<keyword evidence="15" id="KW-0807">Transducer</keyword>
<dbReference type="EC" id="3.1.4.11" evidence="19"/>
<feature type="domain" description="C2" evidence="22">
    <location>
        <begin position="598"/>
        <end position="727"/>
    </location>
</feature>
<dbReference type="SMART" id="SM00054">
    <property type="entry name" value="EFh"/>
    <property type="match status" value="2"/>
</dbReference>
<dbReference type="GO" id="GO:0016042">
    <property type="term" value="P:lipid catabolic process"/>
    <property type="evidence" value="ECO:0007669"/>
    <property type="project" value="UniProtKB-KW"/>
</dbReference>
<dbReference type="SUPFAM" id="SSF47473">
    <property type="entry name" value="EF-hand"/>
    <property type="match status" value="1"/>
</dbReference>
<accession>A0A851BGH4</accession>
<feature type="region of interest" description="Disordered" evidence="20">
    <location>
        <begin position="430"/>
        <end position="467"/>
    </location>
</feature>
<reference evidence="25" key="1">
    <citation type="submission" date="2019-10" db="EMBL/GenBank/DDBJ databases">
        <title>Bird 10,000 Genomes (B10K) Project - Family phase.</title>
        <authorList>
            <person name="Zhang G."/>
        </authorList>
    </citation>
    <scope>NUCLEOTIDE SEQUENCE</scope>
    <source>
        <strain evidence="25">B10K-DU-012-30</strain>
        <tissue evidence="25">Muscle</tissue>
    </source>
</reference>
<dbReference type="InterPro" id="IPR001711">
    <property type="entry name" value="PLipase_C_Pinositol-sp_Y"/>
</dbReference>
<keyword evidence="16" id="KW-0539">Nucleus</keyword>
<dbReference type="CDD" id="cd13363">
    <property type="entry name" value="PH_PLC_delta"/>
    <property type="match status" value="1"/>
</dbReference>
<dbReference type="InterPro" id="IPR017946">
    <property type="entry name" value="PLC-like_Pdiesterase_TIM-brl"/>
</dbReference>
<keyword evidence="11" id="KW-0106">Calcium</keyword>
<evidence type="ECO:0000259" key="22">
    <source>
        <dbReference type="PROSITE" id="PS50004"/>
    </source>
</evidence>
<dbReference type="GO" id="GO:0035556">
    <property type="term" value="P:intracellular signal transduction"/>
    <property type="evidence" value="ECO:0007669"/>
    <property type="project" value="InterPro"/>
</dbReference>
<proteinExistence type="predicted"/>
<evidence type="ECO:0000256" key="10">
    <source>
        <dbReference type="ARBA" id="ARBA00022824"/>
    </source>
</evidence>
<dbReference type="InterPro" id="IPR011993">
    <property type="entry name" value="PH-like_dom_sf"/>
</dbReference>
<dbReference type="Gene3D" id="2.30.29.30">
    <property type="entry name" value="Pleckstrin-homology domain (PH domain)/Phosphotyrosine-binding domain (PTB)"/>
    <property type="match status" value="1"/>
</dbReference>
<dbReference type="InterPro" id="IPR018247">
    <property type="entry name" value="EF_Hand_1_Ca_BS"/>
</dbReference>
<dbReference type="Proteomes" id="UP000631391">
    <property type="component" value="Unassembled WGS sequence"/>
</dbReference>
<dbReference type="PROSITE" id="PS50008">
    <property type="entry name" value="PIPLC_Y_DOMAIN"/>
    <property type="match status" value="1"/>
</dbReference>
<keyword evidence="26" id="KW-1185">Reference proteome</keyword>
<dbReference type="CDD" id="cd00275">
    <property type="entry name" value="C2_PLC_like"/>
    <property type="match status" value="1"/>
</dbReference>
<dbReference type="PROSITE" id="PS50007">
    <property type="entry name" value="PIPLC_X_DOMAIN"/>
    <property type="match status" value="1"/>
</dbReference>
<dbReference type="Pfam" id="PF09279">
    <property type="entry name" value="EF-hand_like"/>
    <property type="match status" value="1"/>
</dbReference>
<comment type="subcellular location">
    <subcellularLocation>
        <location evidence="5">Cytoplasm</location>
    </subcellularLocation>
    <subcellularLocation>
        <location evidence="4">Endoplasmic reticulum</location>
    </subcellularLocation>
    <subcellularLocation>
        <location evidence="3">Membrane</location>
        <topology evidence="3">Peripheral membrane protein</topology>
    </subcellularLocation>
    <subcellularLocation>
        <location evidence="2">Nucleus</location>
    </subcellularLocation>
</comment>
<evidence type="ECO:0000256" key="16">
    <source>
        <dbReference type="ARBA" id="ARBA00023242"/>
    </source>
</evidence>
<dbReference type="InterPro" id="IPR001849">
    <property type="entry name" value="PH_domain"/>
</dbReference>
<comment type="caution">
    <text evidence="25">The sequence shown here is derived from an EMBL/GenBank/DDBJ whole genome shotgun (WGS) entry which is preliminary data.</text>
</comment>
<dbReference type="GO" id="GO:0004435">
    <property type="term" value="F:phosphatidylinositol-4,5-bisphosphate phospholipase C activity"/>
    <property type="evidence" value="ECO:0007669"/>
    <property type="project" value="UniProtKB-EC"/>
</dbReference>
<dbReference type="EMBL" id="WEKY01035438">
    <property type="protein sequence ID" value="NWI42878.1"/>
    <property type="molecule type" value="Genomic_DNA"/>
</dbReference>
<evidence type="ECO:0000256" key="2">
    <source>
        <dbReference type="ARBA" id="ARBA00004123"/>
    </source>
</evidence>
<dbReference type="SMART" id="SM00233">
    <property type="entry name" value="PH"/>
    <property type="match status" value="1"/>
</dbReference>
<dbReference type="FunFam" id="2.30.29.30:FF:000088">
    <property type="entry name" value="Phosphoinositide phospholipase C"/>
    <property type="match status" value="1"/>
</dbReference>
<evidence type="ECO:0000313" key="25">
    <source>
        <dbReference type="EMBL" id="NWI42878.1"/>
    </source>
</evidence>
<dbReference type="Gene3D" id="2.60.40.150">
    <property type="entry name" value="C2 domain"/>
    <property type="match status" value="1"/>
</dbReference>
<evidence type="ECO:0000256" key="6">
    <source>
        <dbReference type="ARBA" id="ARBA00022490"/>
    </source>
</evidence>
<keyword evidence="7" id="KW-0479">Metal-binding</keyword>
<feature type="non-terminal residue" evidence="25">
    <location>
        <position position="1"/>
    </location>
</feature>
<dbReference type="GO" id="GO:0005509">
    <property type="term" value="F:calcium ion binding"/>
    <property type="evidence" value="ECO:0007669"/>
    <property type="project" value="InterPro"/>
</dbReference>
<feature type="domain" description="EF-hand" evidence="24">
    <location>
        <begin position="154"/>
        <end position="189"/>
    </location>
</feature>
<dbReference type="Pfam" id="PF00387">
    <property type="entry name" value="PI-PLC-Y"/>
    <property type="match status" value="1"/>
</dbReference>
<evidence type="ECO:0000256" key="15">
    <source>
        <dbReference type="ARBA" id="ARBA00023224"/>
    </source>
</evidence>
<dbReference type="InterPro" id="IPR000909">
    <property type="entry name" value="PLipase_C_PInositol-sp_X_dom"/>
</dbReference>
<evidence type="ECO:0000259" key="21">
    <source>
        <dbReference type="PROSITE" id="PS50003"/>
    </source>
</evidence>
<keyword evidence="13 19" id="KW-0443">Lipid metabolism</keyword>
<keyword evidence="12 19" id="KW-0442">Lipid degradation</keyword>
<dbReference type="PROSITE" id="PS50004">
    <property type="entry name" value="C2"/>
    <property type="match status" value="1"/>
</dbReference>
<evidence type="ECO:0000313" key="26">
    <source>
        <dbReference type="Proteomes" id="UP000631391"/>
    </source>
</evidence>
<evidence type="ECO:0000259" key="24">
    <source>
        <dbReference type="PROSITE" id="PS50222"/>
    </source>
</evidence>
<gene>
    <name evidence="25" type="primary">Plcd4</name>
    <name evidence="25" type="ORF">PICGYM_R05674</name>
</gene>
<keyword evidence="14" id="KW-0472">Membrane</keyword>
<dbReference type="PRINTS" id="PR00390">
    <property type="entry name" value="PHPHLIPASEC"/>
</dbReference>
<evidence type="ECO:0000259" key="23">
    <source>
        <dbReference type="PROSITE" id="PS50008"/>
    </source>
</evidence>
<evidence type="ECO:0000256" key="20">
    <source>
        <dbReference type="SAM" id="MobiDB-lite"/>
    </source>
</evidence>
<feature type="domain" description="PI-PLC Y-box" evidence="23">
    <location>
        <begin position="482"/>
        <end position="598"/>
    </location>
</feature>
<dbReference type="GO" id="GO:0005634">
    <property type="term" value="C:nucleus"/>
    <property type="evidence" value="ECO:0007669"/>
    <property type="project" value="UniProtKB-SubCell"/>
</dbReference>
<dbReference type="PROSITE" id="PS50222">
    <property type="entry name" value="EF_HAND_2"/>
    <property type="match status" value="2"/>
</dbReference>
<evidence type="ECO:0000256" key="9">
    <source>
        <dbReference type="ARBA" id="ARBA00022801"/>
    </source>
</evidence>
<dbReference type="InterPro" id="IPR035892">
    <property type="entry name" value="C2_domain_sf"/>
</dbReference>
<dbReference type="Pfam" id="PF13202">
    <property type="entry name" value="EF-hand_5"/>
    <property type="match status" value="1"/>
</dbReference>
<dbReference type="OrthoDB" id="269822at2759"/>
<sequence>MQQGTLMRKVKSKSWKKQRYFKLQEDCMTIWYLSKRTGKTESAFSISDVETVREGHQSEVLQSVAEEFPPERCFTIVFYGRRGNLDLIAGSAEEAQCWVQGLRQLIEPKSFPLTSALVSRTWIRDWFQKADKNKDGRMNFKEVQRLLKMMNVDMNEDHALRLFQDADKSESGTLEGEEFVLFYKALTQREEVLSLFQEFSEDGKKLTLLELVDFLREEQLEDEGTEELAMELIDKYEPSETARARHVLSADGFLMYLCSLEGSIFNPQHRALWQDMSQPLCHYFISSSHNTYLIEDQIRGQSSIEGYIRALKRGCRCLEVDCWDGPNGEPMVYHGHTFTSKIPFREVVSTLGKYAFKVRHPSPGAGGPGWVRIHGSGGSLEEEWSCWPPAVQDPREQGPWRHWVAQGASLSPTPQELKHKILLKGKKIGRLEDTLDGPGDEAPDMSDDDNGAEAEEERRRAKVRTQYGSALQKDKETVAQALSDCVIYCKNVPFRGFQEAHSHSRPSEISSLSEAKARKLIRDEGSEFVRHNAWQLTRIYPSGMRTDSSNYSPQEMWNVGCQIVALNFQTAGMEMDLCDGLFSQNGCCGYVLKPPFMRDEETLFNPSDPSSWEGPSPITLTIQVISGQQLPKVANSKEGAIIDPLVRVEIYGVPADQAHQETKYIENNGFNPHWDETLQFQLHVPELALVRFVVEDYDKTSRNDFVGQFTLAFANIKPGYRHIHLLSRDGTSIPPSSLFVHIRITE</sequence>
<dbReference type="InterPro" id="IPR002048">
    <property type="entry name" value="EF_hand_dom"/>
</dbReference>
<dbReference type="SUPFAM" id="SSF51695">
    <property type="entry name" value="PLC-like phosphodiesterases"/>
    <property type="match status" value="1"/>
</dbReference>
<comment type="catalytic activity">
    <reaction evidence="17">
        <text>a 1,2-diacyl-sn-glycero-3-phospho-(1D-myo-inositol-4,5-bisphosphate) + H2O = 1D-myo-inositol 1,4,5-trisphosphate + a 1,2-diacyl-sn-glycerol + H(+)</text>
        <dbReference type="Rhea" id="RHEA:33179"/>
        <dbReference type="ChEBI" id="CHEBI:15377"/>
        <dbReference type="ChEBI" id="CHEBI:15378"/>
        <dbReference type="ChEBI" id="CHEBI:17815"/>
        <dbReference type="ChEBI" id="CHEBI:58456"/>
        <dbReference type="ChEBI" id="CHEBI:203600"/>
        <dbReference type="EC" id="3.1.4.11"/>
    </reaction>
    <physiologicalReaction direction="left-to-right" evidence="17">
        <dbReference type="Rhea" id="RHEA:33180"/>
    </physiologicalReaction>
</comment>
<dbReference type="FunFam" id="1.10.238.10:FF:000145">
    <property type="entry name" value="Phosphoinositide phospholipase C"/>
    <property type="match status" value="1"/>
</dbReference>
<evidence type="ECO:0000256" key="18">
    <source>
        <dbReference type="ARBA" id="ARBA00023726"/>
    </source>
</evidence>
<dbReference type="FunFam" id="2.60.40.150:FF:000058">
    <property type="entry name" value="Phosphoinositide phospholipase C"/>
    <property type="match status" value="1"/>
</dbReference>
<dbReference type="Pfam" id="PF00168">
    <property type="entry name" value="C2"/>
    <property type="match status" value="1"/>
</dbReference>
<dbReference type="SUPFAM" id="SSF50729">
    <property type="entry name" value="PH domain-like"/>
    <property type="match status" value="1"/>
</dbReference>
<evidence type="ECO:0000256" key="1">
    <source>
        <dbReference type="ARBA" id="ARBA00001913"/>
    </source>
</evidence>
<feature type="non-terminal residue" evidence="25">
    <location>
        <position position="746"/>
    </location>
</feature>
<dbReference type="SMART" id="SM00149">
    <property type="entry name" value="PLCYc"/>
    <property type="match status" value="1"/>
</dbReference>
<dbReference type="GO" id="GO:0005783">
    <property type="term" value="C:endoplasmic reticulum"/>
    <property type="evidence" value="ECO:0007669"/>
    <property type="project" value="UniProtKB-SubCell"/>
</dbReference>
<dbReference type="FunFam" id="1.10.238.10:FF:000005">
    <property type="entry name" value="Phosphoinositide phospholipase C"/>
    <property type="match status" value="1"/>
</dbReference>
<name>A0A851BGH4_PICGY</name>
<evidence type="ECO:0000256" key="7">
    <source>
        <dbReference type="ARBA" id="ARBA00022723"/>
    </source>
</evidence>
<dbReference type="GO" id="GO:0005886">
    <property type="term" value="C:plasma membrane"/>
    <property type="evidence" value="ECO:0007669"/>
    <property type="project" value="TreeGrafter"/>
</dbReference>
<dbReference type="SUPFAM" id="SSF49562">
    <property type="entry name" value="C2 domain (Calcium/lipid-binding domain, CaLB)"/>
    <property type="match status" value="1"/>
</dbReference>
<comment type="catalytic activity">
    <reaction evidence="18">
        <text>a 1,2-diacyl-sn-glycero-3-phospho-(1D-myo-inositol) + H2O = 1D-myo-inositol 1-phosphate + a 1,2-diacyl-sn-glycerol + H(+)</text>
        <dbReference type="Rhea" id="RHEA:43484"/>
        <dbReference type="ChEBI" id="CHEBI:15377"/>
        <dbReference type="ChEBI" id="CHEBI:15378"/>
        <dbReference type="ChEBI" id="CHEBI:17815"/>
        <dbReference type="ChEBI" id="CHEBI:57880"/>
        <dbReference type="ChEBI" id="CHEBI:58433"/>
    </reaction>
    <physiologicalReaction direction="left-to-right" evidence="18">
        <dbReference type="Rhea" id="RHEA:43485"/>
    </physiologicalReaction>
</comment>
<feature type="compositionally biased region" description="Acidic residues" evidence="20">
    <location>
        <begin position="434"/>
        <end position="455"/>
    </location>
</feature>
<evidence type="ECO:0000256" key="13">
    <source>
        <dbReference type="ARBA" id="ARBA00023098"/>
    </source>
</evidence>
<dbReference type="SMART" id="SM00148">
    <property type="entry name" value="PLCXc"/>
    <property type="match status" value="1"/>
</dbReference>
<evidence type="ECO:0000256" key="8">
    <source>
        <dbReference type="ARBA" id="ARBA00022737"/>
    </source>
</evidence>
<evidence type="ECO:0000256" key="19">
    <source>
        <dbReference type="RuleBase" id="RU361133"/>
    </source>
</evidence>
<dbReference type="InterPro" id="IPR001192">
    <property type="entry name" value="PI-PLC_fam"/>
</dbReference>
<evidence type="ECO:0000256" key="17">
    <source>
        <dbReference type="ARBA" id="ARBA00023674"/>
    </source>
</evidence>
<protein>
    <recommendedName>
        <fullName evidence="19">Phosphoinositide phospholipase C</fullName>
        <ecNumber evidence="19">3.1.4.11</ecNumber>
    </recommendedName>
</protein>
<keyword evidence="6" id="KW-0963">Cytoplasm</keyword>
<dbReference type="Gene3D" id="1.10.238.10">
    <property type="entry name" value="EF-hand"/>
    <property type="match status" value="2"/>
</dbReference>
<evidence type="ECO:0000256" key="5">
    <source>
        <dbReference type="ARBA" id="ARBA00004496"/>
    </source>
</evidence>
<dbReference type="SMART" id="SM00239">
    <property type="entry name" value="C2"/>
    <property type="match status" value="1"/>
</dbReference>
<dbReference type="Pfam" id="PF00169">
    <property type="entry name" value="PH"/>
    <property type="match status" value="1"/>
</dbReference>
<dbReference type="PROSITE" id="PS50003">
    <property type="entry name" value="PH_DOMAIN"/>
    <property type="match status" value="1"/>
</dbReference>
<dbReference type="InterPro" id="IPR015359">
    <property type="entry name" value="PLC_EF-hand-like"/>
</dbReference>
<comment type="cofactor">
    <cofactor evidence="1">
        <name>Ca(2+)</name>
        <dbReference type="ChEBI" id="CHEBI:29108"/>
    </cofactor>
</comment>
<organism evidence="25 26">
    <name type="scientific">Picathartes gymnocephalus</name>
    <name type="common">White-necked rockfowl</name>
    <dbReference type="NCBI Taxonomy" id="175131"/>
    <lineage>
        <taxon>Eukaryota</taxon>
        <taxon>Metazoa</taxon>
        <taxon>Chordata</taxon>
        <taxon>Craniata</taxon>
        <taxon>Vertebrata</taxon>
        <taxon>Euteleostomi</taxon>
        <taxon>Archelosauria</taxon>
        <taxon>Archosauria</taxon>
        <taxon>Dinosauria</taxon>
        <taxon>Saurischia</taxon>
        <taxon>Theropoda</taxon>
        <taxon>Coelurosauria</taxon>
        <taxon>Aves</taxon>
        <taxon>Neognathae</taxon>
        <taxon>Neoaves</taxon>
        <taxon>Telluraves</taxon>
        <taxon>Australaves</taxon>
        <taxon>Passeriformes</taxon>
        <taxon>Picathartidae</taxon>
        <taxon>Picathartes</taxon>
    </lineage>
</organism>
<evidence type="ECO:0000256" key="11">
    <source>
        <dbReference type="ARBA" id="ARBA00022837"/>
    </source>
</evidence>
<keyword evidence="10" id="KW-0256">Endoplasmic reticulum</keyword>
<dbReference type="InterPro" id="IPR011992">
    <property type="entry name" value="EF-hand-dom_pair"/>
</dbReference>
<dbReference type="CDD" id="cd16219">
    <property type="entry name" value="EFh_PI-PLCdelta4"/>
    <property type="match status" value="1"/>
</dbReference>
<feature type="domain" description="EF-hand" evidence="24">
    <location>
        <begin position="118"/>
        <end position="153"/>
    </location>
</feature>
<evidence type="ECO:0000256" key="4">
    <source>
        <dbReference type="ARBA" id="ARBA00004240"/>
    </source>
</evidence>